<evidence type="ECO:0000313" key="7">
    <source>
        <dbReference type="EMBL" id="KAF1951554.1"/>
    </source>
</evidence>
<dbReference type="OrthoDB" id="4161376at2759"/>
<feature type="transmembrane region" description="Helical" evidence="6">
    <location>
        <begin position="118"/>
        <end position="138"/>
    </location>
</feature>
<evidence type="ECO:0000256" key="1">
    <source>
        <dbReference type="ARBA" id="ARBA00004141"/>
    </source>
</evidence>
<dbReference type="PANTHER" id="PTHR23501:SF109">
    <property type="entry name" value="MAJOR FACILITATOR SUPERFAMILY (MFS) PROFILE DOMAIN-CONTAINING PROTEIN-RELATED"/>
    <property type="match status" value="1"/>
</dbReference>
<keyword evidence="5 6" id="KW-0472">Membrane</keyword>
<keyword evidence="3 6" id="KW-0812">Transmembrane</keyword>
<keyword evidence="8" id="KW-1185">Reference proteome</keyword>
<keyword evidence="4 6" id="KW-1133">Transmembrane helix</keyword>
<comment type="subcellular location">
    <subcellularLocation>
        <location evidence="1">Membrane</location>
        <topology evidence="1">Multi-pass membrane protein</topology>
    </subcellularLocation>
</comment>
<dbReference type="SUPFAM" id="SSF103473">
    <property type="entry name" value="MFS general substrate transporter"/>
    <property type="match status" value="1"/>
</dbReference>
<reference evidence="7" key="1">
    <citation type="journal article" date="2020" name="Stud. Mycol.">
        <title>101 Dothideomycetes genomes: a test case for predicting lifestyles and emergence of pathogens.</title>
        <authorList>
            <person name="Haridas S."/>
            <person name="Albert R."/>
            <person name="Binder M."/>
            <person name="Bloem J."/>
            <person name="Labutti K."/>
            <person name="Salamov A."/>
            <person name="Andreopoulos B."/>
            <person name="Baker S."/>
            <person name="Barry K."/>
            <person name="Bills G."/>
            <person name="Bluhm B."/>
            <person name="Cannon C."/>
            <person name="Castanera R."/>
            <person name="Culley D."/>
            <person name="Daum C."/>
            <person name="Ezra D."/>
            <person name="Gonzalez J."/>
            <person name="Henrissat B."/>
            <person name="Kuo A."/>
            <person name="Liang C."/>
            <person name="Lipzen A."/>
            <person name="Lutzoni F."/>
            <person name="Magnuson J."/>
            <person name="Mondo S."/>
            <person name="Nolan M."/>
            <person name="Ohm R."/>
            <person name="Pangilinan J."/>
            <person name="Park H.-J."/>
            <person name="Ramirez L."/>
            <person name="Alfaro M."/>
            <person name="Sun H."/>
            <person name="Tritt A."/>
            <person name="Yoshinaga Y."/>
            <person name="Zwiers L.-H."/>
            <person name="Turgeon B."/>
            <person name="Goodwin S."/>
            <person name="Spatafora J."/>
            <person name="Crous P."/>
            <person name="Grigoriev I."/>
        </authorList>
    </citation>
    <scope>NUCLEOTIDE SEQUENCE</scope>
    <source>
        <strain evidence="7">CBS 675.92</strain>
    </source>
</reference>
<sequence length="368" mass="39129">MTEKTFPHGVHIETISLSSPPSHDAEKRTHHDNAAVGANFELDENSLPPGYFRSEFLLGSMAESVLGAFLGVIGAIVCAKANNVNTLINGTTILGIAAAAQLSYFFVMGERVPMKYRLAGNAFCYLFCGPGSGFAPMISNAFISNRGWLIWEEDWTLKVAVRDRDHARAICFGSMATCRVDTKARAFSLVAVGVFFVGWTGRAAITIVTLVAKDQYALGTSAGVAGSIRFLISSIASTVYPVILSDRLTVTIAAQLPSAVVAAGLPTTSAAGFISAFSVGATAFEKVPGLTPEILAIGTNAYQHTNDDAYRTVSLSNIVFSAVAIVCSLLLPNVDHRLIGRVTATLREGRKVDSILASRGSMIRMKDI</sequence>
<feature type="transmembrane region" description="Helical" evidence="6">
    <location>
        <begin position="309"/>
        <end position="331"/>
    </location>
</feature>
<dbReference type="Gene3D" id="1.20.1250.20">
    <property type="entry name" value="MFS general substrate transporter like domains"/>
    <property type="match status" value="1"/>
</dbReference>
<evidence type="ECO:0008006" key="9">
    <source>
        <dbReference type="Google" id="ProtNLM"/>
    </source>
</evidence>
<dbReference type="Proteomes" id="UP000800035">
    <property type="component" value="Unassembled WGS sequence"/>
</dbReference>
<feature type="transmembrane region" description="Helical" evidence="6">
    <location>
        <begin position="56"/>
        <end position="79"/>
    </location>
</feature>
<evidence type="ECO:0000256" key="3">
    <source>
        <dbReference type="ARBA" id="ARBA00022692"/>
    </source>
</evidence>
<dbReference type="EMBL" id="ML977016">
    <property type="protein sequence ID" value="KAF1951554.1"/>
    <property type="molecule type" value="Genomic_DNA"/>
</dbReference>
<feature type="transmembrane region" description="Helical" evidence="6">
    <location>
        <begin position="86"/>
        <end position="106"/>
    </location>
</feature>
<evidence type="ECO:0000313" key="8">
    <source>
        <dbReference type="Proteomes" id="UP000800035"/>
    </source>
</evidence>
<dbReference type="Pfam" id="PF06609">
    <property type="entry name" value="TRI12"/>
    <property type="match status" value="1"/>
</dbReference>
<proteinExistence type="predicted"/>
<dbReference type="GO" id="GO:0022857">
    <property type="term" value="F:transmembrane transporter activity"/>
    <property type="evidence" value="ECO:0007669"/>
    <property type="project" value="InterPro"/>
</dbReference>
<dbReference type="InterPro" id="IPR010573">
    <property type="entry name" value="MFS_Str1/Tri12-like"/>
</dbReference>
<feature type="transmembrane region" description="Helical" evidence="6">
    <location>
        <begin position="224"/>
        <end position="244"/>
    </location>
</feature>
<evidence type="ECO:0000256" key="6">
    <source>
        <dbReference type="SAM" id="Phobius"/>
    </source>
</evidence>
<evidence type="ECO:0000256" key="2">
    <source>
        <dbReference type="ARBA" id="ARBA00022448"/>
    </source>
</evidence>
<evidence type="ECO:0000256" key="4">
    <source>
        <dbReference type="ARBA" id="ARBA00022989"/>
    </source>
</evidence>
<accession>A0A6A5THE7</accession>
<feature type="transmembrane region" description="Helical" evidence="6">
    <location>
        <begin position="256"/>
        <end position="279"/>
    </location>
</feature>
<dbReference type="AlphaFoldDB" id="A0A6A5THE7"/>
<feature type="transmembrane region" description="Helical" evidence="6">
    <location>
        <begin position="189"/>
        <end position="212"/>
    </location>
</feature>
<organism evidence="7 8">
    <name type="scientific">Byssothecium circinans</name>
    <dbReference type="NCBI Taxonomy" id="147558"/>
    <lineage>
        <taxon>Eukaryota</taxon>
        <taxon>Fungi</taxon>
        <taxon>Dikarya</taxon>
        <taxon>Ascomycota</taxon>
        <taxon>Pezizomycotina</taxon>
        <taxon>Dothideomycetes</taxon>
        <taxon>Pleosporomycetidae</taxon>
        <taxon>Pleosporales</taxon>
        <taxon>Massarineae</taxon>
        <taxon>Massarinaceae</taxon>
        <taxon>Byssothecium</taxon>
    </lineage>
</organism>
<protein>
    <recommendedName>
        <fullName evidence="9">MFS general substrate transporter</fullName>
    </recommendedName>
</protein>
<dbReference type="PANTHER" id="PTHR23501">
    <property type="entry name" value="MAJOR FACILITATOR SUPERFAMILY"/>
    <property type="match status" value="1"/>
</dbReference>
<dbReference type="GO" id="GO:0005886">
    <property type="term" value="C:plasma membrane"/>
    <property type="evidence" value="ECO:0007669"/>
    <property type="project" value="TreeGrafter"/>
</dbReference>
<evidence type="ECO:0000256" key="5">
    <source>
        <dbReference type="ARBA" id="ARBA00023136"/>
    </source>
</evidence>
<gene>
    <name evidence="7" type="ORF">CC80DRAFT_553206</name>
</gene>
<name>A0A6A5THE7_9PLEO</name>
<keyword evidence="2" id="KW-0813">Transport</keyword>
<dbReference type="InterPro" id="IPR036259">
    <property type="entry name" value="MFS_trans_sf"/>
</dbReference>